<dbReference type="AlphaFoldDB" id="A0AAQ3NUX0"/>
<gene>
    <name evidence="4" type="ORF">V8G54_013371</name>
</gene>
<evidence type="ECO:0000256" key="1">
    <source>
        <dbReference type="SAM" id="MobiDB-lite"/>
    </source>
</evidence>
<reference evidence="4 5" key="1">
    <citation type="journal article" date="2023" name="Life. Sci Alliance">
        <title>Evolutionary insights into 3D genome organization and epigenetic landscape of Vigna mungo.</title>
        <authorList>
            <person name="Junaid A."/>
            <person name="Singh B."/>
            <person name="Bhatia S."/>
        </authorList>
    </citation>
    <scope>NUCLEOTIDE SEQUENCE [LARGE SCALE GENOMIC DNA]</scope>
    <source>
        <strain evidence="4">Urdbean</strain>
    </source>
</reference>
<dbReference type="EMBL" id="CP144697">
    <property type="protein sequence ID" value="WVZ15805.1"/>
    <property type="molecule type" value="Genomic_DNA"/>
</dbReference>
<feature type="domain" description="DUF7950" evidence="3">
    <location>
        <begin position="661"/>
        <end position="788"/>
    </location>
</feature>
<protein>
    <submittedName>
        <fullName evidence="4">Uncharacterized protein</fullName>
    </submittedName>
</protein>
<dbReference type="PANTHER" id="PTHR33595">
    <property type="entry name" value="VON WILLEBRAND FACTOR A DOMAIN PROTEIN"/>
    <property type="match status" value="1"/>
</dbReference>
<dbReference type="InterPro" id="IPR056924">
    <property type="entry name" value="SH3_Tf2-1"/>
</dbReference>
<dbReference type="Proteomes" id="UP001374535">
    <property type="component" value="Chromosome 4"/>
</dbReference>
<dbReference type="InterPro" id="IPR057710">
    <property type="entry name" value="DUF7950"/>
</dbReference>
<dbReference type="Pfam" id="PF08284">
    <property type="entry name" value="RVP_2"/>
    <property type="match status" value="1"/>
</dbReference>
<feature type="domain" description="Tf2-1-like SH3-like" evidence="2">
    <location>
        <begin position="228"/>
        <end position="266"/>
    </location>
</feature>
<evidence type="ECO:0000313" key="5">
    <source>
        <dbReference type="Proteomes" id="UP001374535"/>
    </source>
</evidence>
<keyword evidence="5" id="KW-1185">Reference proteome</keyword>
<organism evidence="4 5">
    <name type="scientific">Vigna mungo</name>
    <name type="common">Black gram</name>
    <name type="synonym">Phaseolus mungo</name>
    <dbReference type="NCBI Taxonomy" id="3915"/>
    <lineage>
        <taxon>Eukaryota</taxon>
        <taxon>Viridiplantae</taxon>
        <taxon>Streptophyta</taxon>
        <taxon>Embryophyta</taxon>
        <taxon>Tracheophyta</taxon>
        <taxon>Spermatophyta</taxon>
        <taxon>Magnoliopsida</taxon>
        <taxon>eudicotyledons</taxon>
        <taxon>Gunneridae</taxon>
        <taxon>Pentapetalae</taxon>
        <taxon>rosids</taxon>
        <taxon>fabids</taxon>
        <taxon>Fabales</taxon>
        <taxon>Fabaceae</taxon>
        <taxon>Papilionoideae</taxon>
        <taxon>50 kb inversion clade</taxon>
        <taxon>NPAAA clade</taxon>
        <taxon>indigoferoid/millettioid clade</taxon>
        <taxon>Phaseoleae</taxon>
        <taxon>Vigna</taxon>
    </lineage>
</organism>
<accession>A0AAQ3NUX0</accession>
<dbReference type="Pfam" id="PF24626">
    <property type="entry name" value="SH3_Tf2-1"/>
    <property type="match status" value="1"/>
</dbReference>
<feature type="region of interest" description="Disordered" evidence="1">
    <location>
        <begin position="419"/>
        <end position="441"/>
    </location>
</feature>
<name>A0AAQ3NUX0_VIGMU</name>
<dbReference type="PANTHER" id="PTHR33595:SF4">
    <property type="entry name" value="EMB|CAB62340.1"/>
    <property type="match status" value="1"/>
</dbReference>
<dbReference type="CDD" id="cd00303">
    <property type="entry name" value="retropepsin_like"/>
    <property type="match status" value="1"/>
</dbReference>
<dbReference type="Pfam" id="PF25821">
    <property type="entry name" value="DUF7950"/>
    <property type="match status" value="1"/>
</dbReference>
<evidence type="ECO:0000259" key="3">
    <source>
        <dbReference type="Pfam" id="PF25821"/>
    </source>
</evidence>
<proteinExistence type="predicted"/>
<sequence>MDSYKVMLSKFWLIVGQHFIQNRVTQFLHLPSQLTPSPLRVMIGNGEFLPCSTFCPSVTLTLDNQEFLVDLYPLELSGTDVVLGVHWLSLISPFVMDCNDPFMQFNWKNRLVDLRGDPGPNPSPILVHQLRRLHSSNRVEALFQLTMDSHPLPIPPIITTSSPASSPLPSSTEPTLQALISQYHTLFSILTVLPPPRPTDHSITLNPNTPPISKAQAAMKKWADRHRRDLHPFKITRKIGEVAYEVDLPLTAKIHNVFHVNILRPHKGPIPFSPLPLPPDIEDNQPVLEPATILDWKLDNSISPPKIQIQQQFDLEDKVFLEPGRDVRAVGPISLTFPRSPNTVVSATPVAENLLEERAKRTTKQPRHLKDYVVTCPTTSKKGNSESDLHIEDENIVVCCSLQRGHVPLSFQKCCTPSPPSLAPSHRRGTNHNTRGAPSPSHRAAVIIIASAPSLSTEPKTIVRERNQEREKQRSNSRFRCLLFPPSVTVMDGGDVWSVAACADANAASHVNRIMLRFRPIAPKPVAGGSSAAVCGGGGEVSQSSHVSVLGKRPKRKYVRIRRNSGYVRKNSSSNVNGNNGNDIDKSSDVAVVTLQLMPEKEAPGGNSAAGDSWCKNVDLDLTVEKIQIVENRNPKTPCATAEEGKGRKGSDLVAAGKVAESWVTVESVISTCMGDGGGGLGCTDAEKVRTLESDTCPGFVCDGSLRVRWVNEAYKRMMACEDIVVWLKVKDSARAAWWCYSHPAFTCGVRLQYTWRNEKCTKMVPCDVWRLDCGGFAWRLDVKAALSLGL</sequence>
<evidence type="ECO:0000313" key="4">
    <source>
        <dbReference type="EMBL" id="WVZ15805.1"/>
    </source>
</evidence>
<evidence type="ECO:0000259" key="2">
    <source>
        <dbReference type="Pfam" id="PF24626"/>
    </source>
</evidence>